<feature type="transmembrane region" description="Helical" evidence="7">
    <location>
        <begin position="177"/>
        <end position="203"/>
    </location>
</feature>
<evidence type="ECO:0000259" key="8">
    <source>
        <dbReference type="Pfam" id="PF02687"/>
    </source>
</evidence>
<feature type="domain" description="MacB-like periplasmic core" evidence="9">
    <location>
        <begin position="4"/>
        <end position="150"/>
    </location>
</feature>
<dbReference type="InterPro" id="IPR050250">
    <property type="entry name" value="Macrolide_Exporter_MacB"/>
</dbReference>
<gene>
    <name evidence="10" type="ORF">PRVXT_002649</name>
</gene>
<evidence type="ECO:0000256" key="7">
    <source>
        <dbReference type="SAM" id="Phobius"/>
    </source>
</evidence>
<dbReference type="GO" id="GO:0022857">
    <property type="term" value="F:transmembrane transporter activity"/>
    <property type="evidence" value="ECO:0007669"/>
    <property type="project" value="TreeGrafter"/>
</dbReference>
<evidence type="ECO:0000256" key="6">
    <source>
        <dbReference type="ARBA" id="ARBA00038076"/>
    </source>
</evidence>
<reference evidence="10" key="2">
    <citation type="submission" date="2024-06" db="EMBL/GenBank/DDBJ databases">
        <authorList>
            <person name="Petrova K.O."/>
            <person name="Toshchakov S.V."/>
            <person name="Boltjanskaja Y.V."/>
            <person name="Kevbrin V."/>
        </authorList>
    </citation>
    <scope>NUCLEOTIDE SEQUENCE</scope>
    <source>
        <strain evidence="10">Z-910T</strain>
    </source>
</reference>
<evidence type="ECO:0000256" key="3">
    <source>
        <dbReference type="ARBA" id="ARBA00022692"/>
    </source>
</evidence>
<evidence type="ECO:0000256" key="5">
    <source>
        <dbReference type="ARBA" id="ARBA00023136"/>
    </source>
</evidence>
<evidence type="ECO:0000256" key="4">
    <source>
        <dbReference type="ARBA" id="ARBA00022989"/>
    </source>
</evidence>
<evidence type="ECO:0000313" key="10">
    <source>
        <dbReference type="EMBL" id="XBX74600.1"/>
    </source>
</evidence>
<dbReference type="PANTHER" id="PTHR30572">
    <property type="entry name" value="MEMBRANE COMPONENT OF TRANSPORTER-RELATED"/>
    <property type="match status" value="1"/>
</dbReference>
<protein>
    <submittedName>
        <fullName evidence="10">FtsX-like permease family protein</fullName>
    </submittedName>
</protein>
<comment type="similarity">
    <text evidence="6">Belongs to the ABC-4 integral membrane protein family.</text>
</comment>
<keyword evidence="4 7" id="KW-1133">Transmembrane helix</keyword>
<dbReference type="InterPro" id="IPR003838">
    <property type="entry name" value="ABC3_permease_C"/>
</dbReference>
<keyword evidence="3 7" id="KW-0812">Transmembrane</keyword>
<evidence type="ECO:0000256" key="2">
    <source>
        <dbReference type="ARBA" id="ARBA00022475"/>
    </source>
</evidence>
<feature type="domain" description="ABC3 transporter permease C-terminal" evidence="8">
    <location>
        <begin position="189"/>
        <end position="311"/>
    </location>
</feature>
<feature type="transmembrane region" description="Helical" evidence="7">
    <location>
        <begin position="284"/>
        <end position="304"/>
    </location>
</feature>
<feature type="transmembrane region" description="Helical" evidence="7">
    <location>
        <begin position="694"/>
        <end position="712"/>
    </location>
</feature>
<sequence length="728" mass="82655">MTGEQFKQLEDNVKVEQAAYEIYLPISDDLTKQHAIEIIGYCGDYFDLTNYKLNEGREPNQNNEIAIEKSMTLRHGLSVGDTFQLPVKNDELKEFEIVGIVDVVNDGYYHNQKVFFTKQAIYNMENDFISRTFFTVTDGFSVKEVGGNIKTDLNLENLSYNHNLLFYLGQPLDEMDIAAYVSLATVVLFLSIIVCLATIAVIYNSFNISFLERVKQIGIIRSIGCTPKQTSQIFFIEAAIQCFIAIPFGTFAGIGAMHVVFYILSQGSYSSFANFTVTISPLVITISSIMVILSVLISAFIPLIKTRKKQPIEAIFYQSSLKRPRYKKGKGSILSKIFAWEIILAFKNLQRNKRRFITTAFSLGISVILFIVFSIFAQYTFSTASERASYENNDFELLCFEQLYSLEDYQKIQDLSNVKSIYPLMETDVSINMEKSNTGEFLEASFRGYNKKAIKKSQDYLVQGKIDVDKNDGAMLVKTGRETEKLDYSVGDKISFCIKEEDKDVELEIVGILEFPPLSQNYRGETRPIIITAKETYTQITGIDEYNGFYVNAVEDIDFESHINLSENLSEIVQKNSGEFRDALADIRRGQQTKIETFVFIYGFVALISVIAVLNIITTISTNLLTRTKEFAMLRAVGLSPQTLCNMVRFEAIFTGLIGVTYGLIIGNILGYWLYNIMIDIHQAPWNFPWRANMIVIIAVILVSLMASYTTISKVKKMNIIDEIRMED</sequence>
<feature type="transmembrane region" description="Helical" evidence="7">
    <location>
        <begin position="238"/>
        <end position="264"/>
    </location>
</feature>
<keyword evidence="2" id="KW-1003">Cell membrane</keyword>
<reference evidence="10" key="1">
    <citation type="journal article" date="2013" name="Extremophiles">
        <title>Proteinivorax tanatarense gen. nov., sp. nov., an anaerobic, haloalkaliphilic, proteolytic bacterium isolated from a decaying algal bloom, and proposal of Proteinivoraceae fam. nov.</title>
        <authorList>
            <person name="Kevbrin V."/>
            <person name="Boltyanskaya Y."/>
            <person name="Zhilina T."/>
            <person name="Kolganova T."/>
            <person name="Lavrentjeva E."/>
            <person name="Kuznetsov B."/>
        </authorList>
    </citation>
    <scope>NUCLEOTIDE SEQUENCE</scope>
    <source>
        <strain evidence="10">Z-910T</strain>
    </source>
</reference>
<dbReference type="AlphaFoldDB" id="A0AAU7VKN1"/>
<dbReference type="EMBL" id="CP158367">
    <property type="protein sequence ID" value="XBX74600.1"/>
    <property type="molecule type" value="Genomic_DNA"/>
</dbReference>
<evidence type="ECO:0000259" key="9">
    <source>
        <dbReference type="Pfam" id="PF12704"/>
    </source>
</evidence>
<keyword evidence="5 7" id="KW-0472">Membrane</keyword>
<dbReference type="InterPro" id="IPR025857">
    <property type="entry name" value="MacB_PCD"/>
</dbReference>
<dbReference type="Pfam" id="PF12704">
    <property type="entry name" value="MacB_PCD"/>
    <property type="match status" value="1"/>
</dbReference>
<feature type="domain" description="ABC3 transporter permease C-terminal" evidence="8">
    <location>
        <begin position="604"/>
        <end position="720"/>
    </location>
</feature>
<organism evidence="10">
    <name type="scientific">Proteinivorax tanatarense</name>
    <dbReference type="NCBI Taxonomy" id="1260629"/>
    <lineage>
        <taxon>Bacteria</taxon>
        <taxon>Bacillati</taxon>
        <taxon>Bacillota</taxon>
        <taxon>Clostridia</taxon>
        <taxon>Eubacteriales</taxon>
        <taxon>Proteinivoracaceae</taxon>
        <taxon>Proteinivorax</taxon>
    </lineage>
</organism>
<feature type="transmembrane region" description="Helical" evidence="7">
    <location>
        <begin position="356"/>
        <end position="377"/>
    </location>
</feature>
<dbReference type="GO" id="GO:0005886">
    <property type="term" value="C:plasma membrane"/>
    <property type="evidence" value="ECO:0007669"/>
    <property type="project" value="UniProtKB-SubCell"/>
</dbReference>
<comment type="subcellular location">
    <subcellularLocation>
        <location evidence="1">Cell membrane</location>
        <topology evidence="1">Multi-pass membrane protein</topology>
    </subcellularLocation>
</comment>
<accession>A0AAU7VKN1</accession>
<dbReference type="Pfam" id="PF02687">
    <property type="entry name" value="FtsX"/>
    <property type="match status" value="2"/>
</dbReference>
<proteinExistence type="inferred from homology"/>
<name>A0AAU7VKN1_9FIRM</name>
<evidence type="ECO:0000256" key="1">
    <source>
        <dbReference type="ARBA" id="ARBA00004651"/>
    </source>
</evidence>
<dbReference type="PANTHER" id="PTHR30572:SF4">
    <property type="entry name" value="ABC TRANSPORTER PERMEASE YTRF"/>
    <property type="match status" value="1"/>
</dbReference>
<dbReference type="RefSeq" id="WP_350343352.1">
    <property type="nucleotide sequence ID" value="NZ_CP158367.1"/>
</dbReference>
<feature type="transmembrane region" description="Helical" evidence="7">
    <location>
        <begin position="652"/>
        <end position="674"/>
    </location>
</feature>
<feature type="transmembrane region" description="Helical" evidence="7">
    <location>
        <begin position="599"/>
        <end position="625"/>
    </location>
</feature>